<dbReference type="EMBL" id="GL732607">
    <property type="protein sequence ID" value="EFX71715.1"/>
    <property type="molecule type" value="Genomic_DNA"/>
</dbReference>
<evidence type="ECO:0000313" key="3">
    <source>
        <dbReference type="Proteomes" id="UP000000305"/>
    </source>
</evidence>
<dbReference type="HOGENOM" id="CLU_2707328_0_0_1"/>
<evidence type="ECO:0000256" key="1">
    <source>
        <dbReference type="SAM" id="MobiDB-lite"/>
    </source>
</evidence>
<accession>E9H925</accession>
<sequence>MDLPEETVLDGENKDGELNGDDAEPQRKKKSLQVLKDSKRQRKQEKAVNHDGEADFCAQFYYYCKTDSEDEKD</sequence>
<protein>
    <submittedName>
        <fullName evidence="2">Uncharacterized protein</fullName>
    </submittedName>
</protein>
<keyword evidence="3" id="KW-1185">Reference proteome</keyword>
<reference evidence="2 3" key="1">
    <citation type="journal article" date="2011" name="Science">
        <title>The ecoresponsive genome of Daphnia pulex.</title>
        <authorList>
            <person name="Colbourne J.K."/>
            <person name="Pfrender M.E."/>
            <person name="Gilbert D."/>
            <person name="Thomas W.K."/>
            <person name="Tucker A."/>
            <person name="Oakley T.H."/>
            <person name="Tokishita S."/>
            <person name="Aerts A."/>
            <person name="Arnold G.J."/>
            <person name="Basu M.K."/>
            <person name="Bauer D.J."/>
            <person name="Caceres C.E."/>
            <person name="Carmel L."/>
            <person name="Casola C."/>
            <person name="Choi J.H."/>
            <person name="Detter J.C."/>
            <person name="Dong Q."/>
            <person name="Dusheyko S."/>
            <person name="Eads B.D."/>
            <person name="Frohlich T."/>
            <person name="Geiler-Samerotte K.A."/>
            <person name="Gerlach D."/>
            <person name="Hatcher P."/>
            <person name="Jogdeo S."/>
            <person name="Krijgsveld J."/>
            <person name="Kriventseva E.V."/>
            <person name="Kultz D."/>
            <person name="Laforsch C."/>
            <person name="Lindquist E."/>
            <person name="Lopez J."/>
            <person name="Manak J.R."/>
            <person name="Muller J."/>
            <person name="Pangilinan J."/>
            <person name="Patwardhan R.P."/>
            <person name="Pitluck S."/>
            <person name="Pritham E.J."/>
            <person name="Rechtsteiner A."/>
            <person name="Rho M."/>
            <person name="Rogozin I.B."/>
            <person name="Sakarya O."/>
            <person name="Salamov A."/>
            <person name="Schaack S."/>
            <person name="Shapiro H."/>
            <person name="Shiga Y."/>
            <person name="Skalitzky C."/>
            <person name="Smith Z."/>
            <person name="Souvorov A."/>
            <person name="Sung W."/>
            <person name="Tang Z."/>
            <person name="Tsuchiya D."/>
            <person name="Tu H."/>
            <person name="Vos H."/>
            <person name="Wang M."/>
            <person name="Wolf Y.I."/>
            <person name="Yamagata H."/>
            <person name="Yamada T."/>
            <person name="Ye Y."/>
            <person name="Shaw J.R."/>
            <person name="Andrews J."/>
            <person name="Crease T.J."/>
            <person name="Tang H."/>
            <person name="Lucas S.M."/>
            <person name="Robertson H.M."/>
            <person name="Bork P."/>
            <person name="Koonin E.V."/>
            <person name="Zdobnov E.M."/>
            <person name="Grigoriev I.V."/>
            <person name="Lynch M."/>
            <person name="Boore J.L."/>
        </authorList>
    </citation>
    <scope>NUCLEOTIDE SEQUENCE [LARGE SCALE GENOMIC DNA]</scope>
</reference>
<name>E9H925_DAPPU</name>
<dbReference type="PhylomeDB" id="E9H925"/>
<gene>
    <name evidence="2" type="ORF">DAPPUDRAFT_255376</name>
</gene>
<dbReference type="Proteomes" id="UP000000305">
    <property type="component" value="Unassembled WGS sequence"/>
</dbReference>
<dbReference type="InParanoid" id="E9H925"/>
<proteinExistence type="predicted"/>
<evidence type="ECO:0000313" key="2">
    <source>
        <dbReference type="EMBL" id="EFX71715.1"/>
    </source>
</evidence>
<feature type="region of interest" description="Disordered" evidence="1">
    <location>
        <begin position="1"/>
        <end position="50"/>
    </location>
</feature>
<organism evidence="2 3">
    <name type="scientific">Daphnia pulex</name>
    <name type="common">Water flea</name>
    <dbReference type="NCBI Taxonomy" id="6669"/>
    <lineage>
        <taxon>Eukaryota</taxon>
        <taxon>Metazoa</taxon>
        <taxon>Ecdysozoa</taxon>
        <taxon>Arthropoda</taxon>
        <taxon>Crustacea</taxon>
        <taxon>Branchiopoda</taxon>
        <taxon>Diplostraca</taxon>
        <taxon>Cladocera</taxon>
        <taxon>Anomopoda</taxon>
        <taxon>Daphniidae</taxon>
        <taxon>Daphnia</taxon>
    </lineage>
</organism>
<dbReference type="AlphaFoldDB" id="E9H925"/>
<dbReference type="KEGG" id="dpx:DAPPUDRAFT_255376"/>